<evidence type="ECO:0000256" key="5">
    <source>
        <dbReference type="PROSITE-ProRule" id="PRU00108"/>
    </source>
</evidence>
<keyword evidence="4 5" id="KW-0539">Nucleus</keyword>
<evidence type="ECO:0000256" key="4">
    <source>
        <dbReference type="ARBA" id="ARBA00023242"/>
    </source>
</evidence>
<name>A0A9J7CW13_MUSDO</name>
<dbReference type="InterPro" id="IPR017970">
    <property type="entry name" value="Homeobox_CS"/>
</dbReference>
<dbReference type="Pfam" id="PF00046">
    <property type="entry name" value="Homeodomain"/>
    <property type="match status" value="1"/>
</dbReference>
<dbReference type="PANTHER" id="PTHR24333:SF5">
    <property type="entry name" value="VENT HOMEOBOX"/>
    <property type="match status" value="1"/>
</dbReference>
<evidence type="ECO:0000259" key="8">
    <source>
        <dbReference type="PROSITE" id="PS50071"/>
    </source>
</evidence>
<feature type="compositionally biased region" description="Basic and acidic residues" evidence="7">
    <location>
        <begin position="180"/>
        <end position="190"/>
    </location>
</feature>
<evidence type="ECO:0000313" key="10">
    <source>
        <dbReference type="RefSeq" id="XP_005186089.2"/>
    </source>
</evidence>
<feature type="region of interest" description="Disordered" evidence="7">
    <location>
        <begin position="177"/>
        <end position="212"/>
    </location>
</feature>
<dbReference type="CDD" id="cd00086">
    <property type="entry name" value="homeodomain"/>
    <property type="match status" value="1"/>
</dbReference>
<dbReference type="VEuPathDB" id="VectorBase:MDOMA2_011290"/>
<evidence type="ECO:0000256" key="7">
    <source>
        <dbReference type="SAM" id="MobiDB-lite"/>
    </source>
</evidence>
<feature type="DNA-binding region" description="Homeobox" evidence="5">
    <location>
        <begin position="125"/>
        <end position="184"/>
    </location>
</feature>
<reference evidence="10" key="1">
    <citation type="submission" date="2025-08" db="UniProtKB">
        <authorList>
            <consortium name="RefSeq"/>
        </authorList>
    </citation>
    <scope>IDENTIFICATION</scope>
    <source>
        <strain evidence="10">Aabys</strain>
        <tissue evidence="10">Whole body</tissue>
    </source>
</reference>
<evidence type="ECO:0000256" key="1">
    <source>
        <dbReference type="ARBA" id="ARBA00004123"/>
    </source>
</evidence>
<keyword evidence="2 5" id="KW-0238">DNA-binding</keyword>
<protein>
    <submittedName>
        <fullName evidence="10">Homeobox protein GHOX-7</fullName>
    </submittedName>
</protein>
<dbReference type="Gene3D" id="1.10.10.60">
    <property type="entry name" value="Homeodomain-like"/>
    <property type="match status" value="1"/>
</dbReference>
<organism evidence="9 10">
    <name type="scientific">Musca domestica</name>
    <name type="common">House fly</name>
    <dbReference type="NCBI Taxonomy" id="7370"/>
    <lineage>
        <taxon>Eukaryota</taxon>
        <taxon>Metazoa</taxon>
        <taxon>Ecdysozoa</taxon>
        <taxon>Arthropoda</taxon>
        <taxon>Hexapoda</taxon>
        <taxon>Insecta</taxon>
        <taxon>Pterygota</taxon>
        <taxon>Neoptera</taxon>
        <taxon>Endopterygota</taxon>
        <taxon>Diptera</taxon>
        <taxon>Brachycera</taxon>
        <taxon>Muscomorpha</taxon>
        <taxon>Muscoidea</taxon>
        <taxon>Muscidae</taxon>
        <taxon>Musca</taxon>
    </lineage>
</organism>
<dbReference type="KEGG" id="mde:101898670"/>
<dbReference type="PROSITE" id="PS00027">
    <property type="entry name" value="HOMEOBOX_1"/>
    <property type="match status" value="1"/>
</dbReference>
<dbReference type="PANTHER" id="PTHR24333">
    <property type="entry name" value="HOMEO BOX HB9 LIKE A-RELATED"/>
    <property type="match status" value="1"/>
</dbReference>
<dbReference type="SUPFAM" id="SSF46689">
    <property type="entry name" value="Homeodomain-like"/>
    <property type="match status" value="1"/>
</dbReference>
<dbReference type="OrthoDB" id="1867783at2759"/>
<dbReference type="SMART" id="SM00389">
    <property type="entry name" value="HOX"/>
    <property type="match status" value="1"/>
</dbReference>
<dbReference type="Proteomes" id="UP001652621">
    <property type="component" value="Unplaced"/>
</dbReference>
<evidence type="ECO:0000313" key="9">
    <source>
        <dbReference type="Proteomes" id="UP001652621"/>
    </source>
</evidence>
<gene>
    <name evidence="10" type="primary">LOC101898670</name>
</gene>
<dbReference type="InterPro" id="IPR009057">
    <property type="entry name" value="Homeodomain-like_sf"/>
</dbReference>
<dbReference type="InterPro" id="IPR050848">
    <property type="entry name" value="Homeobox_TF"/>
</dbReference>
<comment type="subcellular location">
    <subcellularLocation>
        <location evidence="1 5 6">Nucleus</location>
    </subcellularLocation>
</comment>
<dbReference type="InterPro" id="IPR001356">
    <property type="entry name" value="HD"/>
</dbReference>
<dbReference type="GO" id="GO:0005634">
    <property type="term" value="C:nucleus"/>
    <property type="evidence" value="ECO:0007669"/>
    <property type="project" value="UniProtKB-SubCell"/>
</dbReference>
<evidence type="ECO:0000256" key="6">
    <source>
        <dbReference type="RuleBase" id="RU000682"/>
    </source>
</evidence>
<evidence type="ECO:0000256" key="3">
    <source>
        <dbReference type="ARBA" id="ARBA00023155"/>
    </source>
</evidence>
<proteinExistence type="predicted"/>
<dbReference type="GO" id="GO:0000981">
    <property type="term" value="F:DNA-binding transcription factor activity, RNA polymerase II-specific"/>
    <property type="evidence" value="ECO:0007669"/>
    <property type="project" value="InterPro"/>
</dbReference>
<dbReference type="GO" id="GO:0003677">
    <property type="term" value="F:DNA binding"/>
    <property type="evidence" value="ECO:0007669"/>
    <property type="project" value="UniProtKB-UniRule"/>
</dbReference>
<dbReference type="PROSITE" id="PS50071">
    <property type="entry name" value="HOMEOBOX_2"/>
    <property type="match status" value="1"/>
</dbReference>
<dbReference type="RefSeq" id="XP_005186089.2">
    <property type="nucleotide sequence ID" value="XM_005186032.3"/>
</dbReference>
<dbReference type="AlphaFoldDB" id="A0A9J7CW13"/>
<evidence type="ECO:0000256" key="2">
    <source>
        <dbReference type="ARBA" id="ARBA00023125"/>
    </source>
</evidence>
<keyword evidence="9" id="KW-1185">Reference proteome</keyword>
<sequence>MNKDLQLQTVNMSDFSIEYILNRAGDKYAGTNGSLGVMRRERTSHYHPYVISFQGHEQQLELLQKIPCHQQQQQQLRLSPQQEHQQQQPNFLEQIPVLDWLQYTRYHPPKLQRSLRQGPAKRTPGRLPRIPFTPAQLQALESAYKASNYLSAEDANKLADSLDLTNTRVKIWFQNRRARERRDRRDKEESSYDSTLSSNASSPEPEDVIDIV</sequence>
<keyword evidence="3 5" id="KW-0371">Homeobox</keyword>
<dbReference type="GeneID" id="101898670"/>
<feature type="domain" description="Homeobox" evidence="8">
    <location>
        <begin position="123"/>
        <end position="183"/>
    </location>
</feature>
<accession>A0A9J7CW13</accession>